<evidence type="ECO:0000313" key="2">
    <source>
        <dbReference type="Proteomes" id="UP000733379"/>
    </source>
</evidence>
<keyword evidence="2" id="KW-1185">Reference proteome</keyword>
<name>A0ABS6B470_9NOCA</name>
<accession>A0ABS6B470</accession>
<dbReference type="Proteomes" id="UP000733379">
    <property type="component" value="Unassembled WGS sequence"/>
</dbReference>
<gene>
    <name evidence="1" type="ORF">KO481_23815</name>
</gene>
<dbReference type="EMBL" id="JAHKNI010000008">
    <property type="protein sequence ID" value="MBU3064545.1"/>
    <property type="molecule type" value="Genomic_DNA"/>
</dbReference>
<sequence>MVTALVDGVATEIVRHRRSTPGNPVVLDELYPSAPWAPQLMNALMRVWNTGYVKSSFVA</sequence>
<organism evidence="1 2">
    <name type="scientific">Nocardia albiluteola</name>
    <dbReference type="NCBI Taxonomy" id="2842303"/>
    <lineage>
        <taxon>Bacteria</taxon>
        <taxon>Bacillati</taxon>
        <taxon>Actinomycetota</taxon>
        <taxon>Actinomycetes</taxon>
        <taxon>Mycobacteriales</taxon>
        <taxon>Nocardiaceae</taxon>
        <taxon>Nocardia</taxon>
    </lineage>
</organism>
<comment type="caution">
    <text evidence="1">The sequence shown here is derived from an EMBL/GenBank/DDBJ whole genome shotgun (WGS) entry which is preliminary data.</text>
</comment>
<evidence type="ECO:0000313" key="1">
    <source>
        <dbReference type="EMBL" id="MBU3064545.1"/>
    </source>
</evidence>
<reference evidence="1 2" key="1">
    <citation type="submission" date="2021-06" db="EMBL/GenBank/DDBJ databases">
        <title>Actinomycetes sequencing.</title>
        <authorList>
            <person name="Shan Q."/>
        </authorList>
    </citation>
    <scope>NUCLEOTIDE SEQUENCE [LARGE SCALE GENOMIC DNA]</scope>
    <source>
        <strain evidence="1 2">NEAU-G5</strain>
    </source>
</reference>
<dbReference type="RefSeq" id="WP_215919822.1">
    <property type="nucleotide sequence ID" value="NZ_JAHKNI010000008.1"/>
</dbReference>
<protein>
    <submittedName>
        <fullName evidence="1">Uncharacterized protein</fullName>
    </submittedName>
</protein>
<proteinExistence type="predicted"/>